<name>A0ABX6N3J1_9BURK</name>
<dbReference type="PANTHER" id="PTHR34219:SF4">
    <property type="entry name" value="PEPSY DOMAIN-CONTAINING PROTEIN"/>
    <property type="match status" value="1"/>
</dbReference>
<evidence type="ECO:0000256" key="1">
    <source>
        <dbReference type="SAM" id="Phobius"/>
    </source>
</evidence>
<reference evidence="2 3" key="1">
    <citation type="submission" date="2020-05" db="EMBL/GenBank/DDBJ databases">
        <title>Compete genome of Limnobacter sp. SAORIC-580.</title>
        <authorList>
            <person name="Song J."/>
            <person name="Cho J.-C."/>
        </authorList>
    </citation>
    <scope>NUCLEOTIDE SEQUENCE [LARGE SCALE GENOMIC DNA]</scope>
    <source>
        <strain evidence="2 3">SAORIC-580</strain>
    </source>
</reference>
<keyword evidence="1" id="KW-1133">Transmembrane helix</keyword>
<keyword evidence="1" id="KW-0812">Transmembrane</keyword>
<feature type="transmembrane region" description="Helical" evidence="1">
    <location>
        <begin position="20"/>
        <end position="40"/>
    </location>
</feature>
<feature type="transmembrane region" description="Helical" evidence="1">
    <location>
        <begin position="358"/>
        <end position="379"/>
    </location>
</feature>
<dbReference type="Pfam" id="PF03929">
    <property type="entry name" value="PepSY_TM"/>
    <property type="match status" value="1"/>
</dbReference>
<dbReference type="Proteomes" id="UP000501130">
    <property type="component" value="Chromosome"/>
</dbReference>
<feature type="transmembrane region" description="Helical" evidence="1">
    <location>
        <begin position="146"/>
        <end position="168"/>
    </location>
</feature>
<gene>
    <name evidence="2" type="ORF">HKT17_04180</name>
</gene>
<sequence length="538" mass="60419">MSKQKAPSIRQHMAWFHTWFGLFIGFLLFAVFWMGTLTVFDKEFDRWMHPESRSVAGECCTLSPQQLETVLLKARELAPESDNIRLRLPTERTPMTLIRIVKPDRTLKAYFMDPDTGKVVSNEHTLGGSGFFFPFHYKFNIAWNNVGYFLLGIAGLAMMALLISGIVIHRKLLAEFFVFRPKKHTVRSLLDLHNLSSVVALPFHFIITFTGLLIFFSIYFPWATLTAFDGDKAASQKAMSGFINMPPSGFTEDPGQQIAALKTVPTLVQAREAAWTQALGETARADSINIRNLSDSNATLEIRRVFPERSITMSTHADTVLLHTGELLHAHQPKPIKSFTHWINGLHFIQFDHTALRVLYVVGGLLGCFMIHTGFLFWLESRRIQHHKKKLPGFTVVQALTVGGTVGMMIATAAYLVANQLLPNQLPNRATTETWVFYGVWVLTIIWAFVNAVRFKRLENQAAAHRSSQWFQPTVVFTALCALAWLLNQINTGGMFAAALDQGDMNSLAIDMGLLLMVAMGTYTACKIVTPNEAFECA</sequence>
<dbReference type="PANTHER" id="PTHR34219">
    <property type="entry name" value="IRON-REGULATED INNER MEMBRANE PROTEIN-RELATED"/>
    <property type="match status" value="1"/>
</dbReference>
<feature type="transmembrane region" description="Helical" evidence="1">
    <location>
        <begin position="391"/>
        <end position="415"/>
    </location>
</feature>
<dbReference type="EMBL" id="CP053084">
    <property type="protein sequence ID" value="QJR28961.1"/>
    <property type="molecule type" value="Genomic_DNA"/>
</dbReference>
<feature type="transmembrane region" description="Helical" evidence="1">
    <location>
        <begin position="467"/>
        <end position="487"/>
    </location>
</feature>
<evidence type="ECO:0000313" key="2">
    <source>
        <dbReference type="EMBL" id="QJR28961.1"/>
    </source>
</evidence>
<protein>
    <submittedName>
        <fullName evidence="2">PepSY domain-containing protein</fullName>
    </submittedName>
</protein>
<evidence type="ECO:0000313" key="3">
    <source>
        <dbReference type="Proteomes" id="UP000501130"/>
    </source>
</evidence>
<dbReference type="RefSeq" id="WP_171098061.1">
    <property type="nucleotide sequence ID" value="NZ_CP053084.1"/>
</dbReference>
<keyword evidence="1" id="KW-0472">Membrane</keyword>
<proteinExistence type="predicted"/>
<feature type="transmembrane region" description="Helical" evidence="1">
    <location>
        <begin position="435"/>
        <end position="455"/>
    </location>
</feature>
<dbReference type="InterPro" id="IPR005625">
    <property type="entry name" value="PepSY-ass_TM"/>
</dbReference>
<accession>A0ABX6N3J1</accession>
<keyword evidence="3" id="KW-1185">Reference proteome</keyword>
<organism evidence="2 3">
    <name type="scientific">Limnobacter profundi</name>
    <dbReference type="NCBI Taxonomy" id="2732163"/>
    <lineage>
        <taxon>Bacteria</taxon>
        <taxon>Pseudomonadati</taxon>
        <taxon>Pseudomonadota</taxon>
        <taxon>Betaproteobacteria</taxon>
        <taxon>Burkholderiales</taxon>
        <taxon>Burkholderiaceae</taxon>
        <taxon>Limnobacter</taxon>
    </lineage>
</organism>
<feature type="transmembrane region" description="Helical" evidence="1">
    <location>
        <begin position="189"/>
        <end position="222"/>
    </location>
</feature>